<evidence type="ECO:0000313" key="2">
    <source>
        <dbReference type="EMBL" id="BAC43922.1"/>
    </source>
</evidence>
<dbReference type="Proteomes" id="UP000002522">
    <property type="component" value="Chromosome"/>
</dbReference>
<reference evidence="2 3" key="1">
    <citation type="journal article" date="2002" name="Nucleic Acids Res.">
        <title>The complete genomic sequence of Mycoplasma penetrans, an intracellular bacterial pathogen in humans.</title>
        <authorList>
            <person name="Sasaki Y."/>
            <person name="Ishikawa J."/>
            <person name="Yamashita A."/>
            <person name="Oshima K."/>
            <person name="Kenri T."/>
            <person name="Furuya K."/>
            <person name="Yoshino C."/>
            <person name="Horino A."/>
            <person name="Shiba T."/>
            <person name="Sasaki T."/>
            <person name="Hattori M."/>
        </authorList>
    </citation>
    <scope>NUCLEOTIDE SEQUENCE [LARGE SCALE GENOMIC DNA]</scope>
    <source>
        <strain evidence="2 3">HF-2</strain>
    </source>
</reference>
<dbReference type="eggNOG" id="COG1214">
    <property type="taxonomic scope" value="Bacteria"/>
</dbReference>
<protein>
    <recommendedName>
        <fullName evidence="1">Gcp-like domain-containing protein</fullName>
    </recommendedName>
</protein>
<dbReference type="STRING" id="272633.gene:10731224"/>
<evidence type="ECO:0000259" key="1">
    <source>
        <dbReference type="Pfam" id="PF00814"/>
    </source>
</evidence>
<dbReference type="InParanoid" id="Q8EWS2"/>
<dbReference type="HOGENOM" id="CLU_1407435_0_0_14"/>
<name>Q8EWS2_MALP2</name>
<feature type="domain" description="Gcp-like" evidence="1">
    <location>
        <begin position="34"/>
        <end position="124"/>
    </location>
</feature>
<dbReference type="Gene3D" id="3.30.420.200">
    <property type="match status" value="1"/>
</dbReference>
<evidence type="ECO:0000313" key="3">
    <source>
        <dbReference type="Proteomes" id="UP000002522"/>
    </source>
</evidence>
<organism evidence="2 3">
    <name type="scientific">Malacoplasma penetrans (strain HF-2)</name>
    <name type="common">Mycoplasma penetrans</name>
    <dbReference type="NCBI Taxonomy" id="272633"/>
    <lineage>
        <taxon>Bacteria</taxon>
        <taxon>Bacillati</taxon>
        <taxon>Mycoplasmatota</taxon>
        <taxon>Mycoplasmoidales</taxon>
        <taxon>Mycoplasmoidaceae</taxon>
        <taxon>Malacoplasma</taxon>
    </lineage>
</organism>
<dbReference type="AlphaFoldDB" id="Q8EWS2"/>
<dbReference type="Pfam" id="PF00814">
    <property type="entry name" value="TsaD"/>
    <property type="match status" value="1"/>
</dbReference>
<dbReference type="Gene3D" id="3.30.420.40">
    <property type="match status" value="1"/>
</dbReference>
<dbReference type="SUPFAM" id="SSF53067">
    <property type="entry name" value="Actin-like ATPase domain"/>
    <property type="match status" value="1"/>
</dbReference>
<gene>
    <name evidence="2" type="ordered locus">MYPE1300</name>
</gene>
<proteinExistence type="predicted"/>
<dbReference type="KEGG" id="mpe:MYPE1300"/>
<dbReference type="RefSeq" id="WP_011076958.1">
    <property type="nucleotide sequence ID" value="NC_004432.1"/>
</dbReference>
<sequence length="193" mass="22674">MENNKFSLLIDGCLDYLELAIIKDKTIVDSSFEIQDKNLTKILNPSIAFIIEKNKLEKENLESIYIVNGPGSFTSVKSVVLFANTFKKVFQNVNLYFLNSTQWNTTKENEIVLIDAKTKLFYIGANGMEKPFLIQSDEINKLTNKYEKYFYSLETKKSIYEKWQFNKNKFLKTSFIRPLYIKEAIYDYSKKQK</sequence>
<keyword evidence="3" id="KW-1185">Reference proteome</keyword>
<dbReference type="InterPro" id="IPR043129">
    <property type="entry name" value="ATPase_NBD"/>
</dbReference>
<dbReference type="InterPro" id="IPR000905">
    <property type="entry name" value="Gcp-like_dom"/>
</dbReference>
<accession>Q8EWS2</accession>
<dbReference type="EMBL" id="BA000026">
    <property type="protein sequence ID" value="BAC43922.1"/>
    <property type="molecule type" value="Genomic_DNA"/>
</dbReference>